<feature type="transmembrane region" description="Helical" evidence="6">
    <location>
        <begin position="302"/>
        <end position="321"/>
    </location>
</feature>
<dbReference type="CDD" id="cd17489">
    <property type="entry name" value="MFS_YfcJ_like"/>
    <property type="match status" value="1"/>
</dbReference>
<feature type="transmembrane region" description="Helical" evidence="6">
    <location>
        <begin position="342"/>
        <end position="361"/>
    </location>
</feature>
<comment type="caution">
    <text evidence="8">The sequence shown here is derived from an EMBL/GenBank/DDBJ whole genome shotgun (WGS) entry which is preliminary data.</text>
</comment>
<evidence type="ECO:0000256" key="3">
    <source>
        <dbReference type="ARBA" id="ARBA00022692"/>
    </source>
</evidence>
<dbReference type="PROSITE" id="PS50850">
    <property type="entry name" value="MFS"/>
    <property type="match status" value="1"/>
</dbReference>
<gene>
    <name evidence="8" type="ORF">MJG50_20150</name>
</gene>
<feature type="transmembrane region" description="Helical" evidence="6">
    <location>
        <begin position="163"/>
        <end position="185"/>
    </location>
</feature>
<sequence>MGKQKLWTKDFINISLSNFFVFLTFYYLLVTLPVYSLNELHTTKLEAGLVVTVFLFSAIIIRPFAGQWIEAKGKRKILLLSLFIFMGGSFFYFIPDSIISLLVLRFLHGIGFGMATTAAGAIVADLIPESRKGEGMGYFVMSTNLAMVIGPFVGLTALNKAGIYLVFIISVFCAVLAFITGCFINNPKLIQTVVRQGTLSIKKKLTIQDLIEVSALRIAIVSAFLGFIYASILSFVSVFAQEINLLEVSSFFFVVYAVILILSRPFTGKWFDLYGANKIIYPAIICFAVGMAVLGISKSALVFLIAAALIGLGWGTLFPSFQTIAIQNAAPNRRGTATATFLSIYDLGVGIGSSLVGMISAKIGLGSFYLYSSVYVLIGIILYYFIHDKNTRLLLKEKRTEVPSQNAG</sequence>
<dbReference type="GO" id="GO:0022857">
    <property type="term" value="F:transmembrane transporter activity"/>
    <property type="evidence" value="ECO:0007669"/>
    <property type="project" value="InterPro"/>
</dbReference>
<feature type="transmembrane region" description="Helical" evidence="6">
    <location>
        <begin position="279"/>
        <end position="296"/>
    </location>
</feature>
<dbReference type="PANTHER" id="PTHR23531:SF2">
    <property type="entry name" value="PERMEASE"/>
    <property type="match status" value="1"/>
</dbReference>
<dbReference type="EMBL" id="JAKTTI010000048">
    <property type="protein sequence ID" value="MCH1627654.1"/>
    <property type="molecule type" value="Genomic_DNA"/>
</dbReference>
<evidence type="ECO:0000259" key="7">
    <source>
        <dbReference type="PROSITE" id="PS50850"/>
    </source>
</evidence>
<accession>A0AAW5EFP9</accession>
<dbReference type="PANTHER" id="PTHR23531">
    <property type="entry name" value="QUINOLENE RESISTANCE PROTEIN NORA"/>
    <property type="match status" value="1"/>
</dbReference>
<dbReference type="SUPFAM" id="SSF103473">
    <property type="entry name" value="MFS general substrate transporter"/>
    <property type="match status" value="1"/>
</dbReference>
<reference evidence="8" key="1">
    <citation type="submission" date="2022-02" db="EMBL/GenBank/DDBJ databases">
        <title>Fredinandcohnia quinoae sp. nov. isolated from Chenopodium quinoa seeds.</title>
        <authorList>
            <person name="Saati-Santamaria Z."/>
            <person name="Flores-Felix J.D."/>
            <person name="Igual J.M."/>
            <person name="Velazquez E."/>
            <person name="Garcia-Fraile P."/>
            <person name="Martinez-Molina E."/>
        </authorList>
    </citation>
    <scope>NUCLEOTIDE SEQUENCE</scope>
    <source>
        <strain evidence="8">SECRCQ15</strain>
    </source>
</reference>
<feature type="transmembrane region" description="Helical" evidence="6">
    <location>
        <begin position="210"/>
        <end position="236"/>
    </location>
</feature>
<dbReference type="Gene3D" id="1.20.1250.20">
    <property type="entry name" value="MFS general substrate transporter like domains"/>
    <property type="match status" value="1"/>
</dbReference>
<feature type="transmembrane region" description="Helical" evidence="6">
    <location>
        <begin position="106"/>
        <end position="126"/>
    </location>
</feature>
<evidence type="ECO:0000313" key="9">
    <source>
        <dbReference type="Proteomes" id="UP001431131"/>
    </source>
</evidence>
<dbReference type="Proteomes" id="UP001431131">
    <property type="component" value="Unassembled WGS sequence"/>
</dbReference>
<keyword evidence="9" id="KW-1185">Reference proteome</keyword>
<keyword evidence="4 6" id="KW-1133">Transmembrane helix</keyword>
<evidence type="ECO:0000256" key="1">
    <source>
        <dbReference type="ARBA" id="ARBA00004651"/>
    </source>
</evidence>
<dbReference type="InterPro" id="IPR011701">
    <property type="entry name" value="MFS"/>
</dbReference>
<proteinExistence type="predicted"/>
<protein>
    <submittedName>
        <fullName evidence="8">MFS transporter</fullName>
    </submittedName>
</protein>
<evidence type="ECO:0000313" key="8">
    <source>
        <dbReference type="EMBL" id="MCH1627654.1"/>
    </source>
</evidence>
<feature type="transmembrane region" description="Helical" evidence="6">
    <location>
        <begin position="138"/>
        <end position="157"/>
    </location>
</feature>
<dbReference type="Pfam" id="PF07690">
    <property type="entry name" value="MFS_1"/>
    <property type="match status" value="1"/>
</dbReference>
<keyword evidence="5 6" id="KW-0472">Membrane</keyword>
<dbReference type="InterPro" id="IPR020846">
    <property type="entry name" value="MFS_dom"/>
</dbReference>
<feature type="transmembrane region" description="Helical" evidence="6">
    <location>
        <begin position="77"/>
        <end position="94"/>
    </location>
</feature>
<feature type="transmembrane region" description="Helical" evidence="6">
    <location>
        <begin position="248"/>
        <end position="267"/>
    </location>
</feature>
<dbReference type="RefSeq" id="WP_240257571.1">
    <property type="nucleotide sequence ID" value="NZ_JAKTTI010000048.1"/>
</dbReference>
<dbReference type="GO" id="GO:0005886">
    <property type="term" value="C:plasma membrane"/>
    <property type="evidence" value="ECO:0007669"/>
    <property type="project" value="UniProtKB-SubCell"/>
</dbReference>
<evidence type="ECO:0000256" key="5">
    <source>
        <dbReference type="ARBA" id="ARBA00023136"/>
    </source>
</evidence>
<feature type="transmembrane region" description="Helical" evidence="6">
    <location>
        <begin position="47"/>
        <end position="65"/>
    </location>
</feature>
<keyword evidence="3 6" id="KW-0812">Transmembrane</keyword>
<dbReference type="AlphaFoldDB" id="A0AAW5EFP9"/>
<feature type="transmembrane region" description="Helical" evidence="6">
    <location>
        <begin position="12"/>
        <end position="35"/>
    </location>
</feature>
<feature type="transmembrane region" description="Helical" evidence="6">
    <location>
        <begin position="367"/>
        <end position="386"/>
    </location>
</feature>
<name>A0AAW5EFP9_9BACI</name>
<evidence type="ECO:0000256" key="6">
    <source>
        <dbReference type="SAM" id="Phobius"/>
    </source>
</evidence>
<feature type="domain" description="Major facilitator superfamily (MFS) profile" evidence="7">
    <location>
        <begin position="10"/>
        <end position="390"/>
    </location>
</feature>
<keyword evidence="2" id="KW-0813">Transport</keyword>
<evidence type="ECO:0000256" key="2">
    <source>
        <dbReference type="ARBA" id="ARBA00022448"/>
    </source>
</evidence>
<dbReference type="InterPro" id="IPR052714">
    <property type="entry name" value="MFS_Exporter"/>
</dbReference>
<evidence type="ECO:0000256" key="4">
    <source>
        <dbReference type="ARBA" id="ARBA00022989"/>
    </source>
</evidence>
<organism evidence="8 9">
    <name type="scientific">Fredinandcohnia quinoae</name>
    <dbReference type="NCBI Taxonomy" id="2918902"/>
    <lineage>
        <taxon>Bacteria</taxon>
        <taxon>Bacillati</taxon>
        <taxon>Bacillota</taxon>
        <taxon>Bacilli</taxon>
        <taxon>Bacillales</taxon>
        <taxon>Bacillaceae</taxon>
        <taxon>Fredinandcohnia</taxon>
    </lineage>
</organism>
<dbReference type="InterPro" id="IPR036259">
    <property type="entry name" value="MFS_trans_sf"/>
</dbReference>
<comment type="subcellular location">
    <subcellularLocation>
        <location evidence="1">Cell membrane</location>
        <topology evidence="1">Multi-pass membrane protein</topology>
    </subcellularLocation>
</comment>